<dbReference type="PANTHER" id="PTHR32166">
    <property type="entry name" value="OSJNBA0013A04.12 PROTEIN"/>
    <property type="match status" value="1"/>
</dbReference>
<dbReference type="PANTHER" id="PTHR32166:SF121">
    <property type="entry name" value="DUF659 DOMAIN-CONTAINING PROTEIN"/>
    <property type="match status" value="1"/>
</dbReference>
<feature type="domain" description="DUF659" evidence="1">
    <location>
        <begin position="50"/>
        <end position="201"/>
    </location>
</feature>
<dbReference type="InterPro" id="IPR012337">
    <property type="entry name" value="RNaseH-like_sf"/>
</dbReference>
<dbReference type="Pfam" id="PF04937">
    <property type="entry name" value="DUF659"/>
    <property type="match status" value="1"/>
</dbReference>
<dbReference type="EMBL" id="BKCJ010008177">
    <property type="protein sequence ID" value="GEU80944.1"/>
    <property type="molecule type" value="Genomic_DNA"/>
</dbReference>
<protein>
    <recommendedName>
        <fullName evidence="1">DUF659 domain-containing protein</fullName>
    </recommendedName>
</protein>
<proteinExistence type="predicted"/>
<sequence length="433" mass="50171">MEGLLKENDHKLKQRGIEFAESNVISDDDEEQQVHAVDKITTVGFGYKAPSYHALKVNLLVDAKKSVSLLIKSYRSQWTKSGCTIMSDGWRDIRQCHLINFLVYCFSGISFIKYVDASSIESNAKNLCNLFSEIVEMVGVKNVVQMVTDNGANYKAAWILLSERYRTVTWSSYAAHCLNLVLKDVSELDNIKEIITLASRVTVFIYNHKWPLNWLRKRYGWTKIIRPGATRFGTAFIALKCLVDHKNDLHAMVISNDFKKMLRVKNAIDFKQARKGIKDLFKNKKDLYQPYTKIINERWDKMLRTNIHCAAYWLNPTFQFDRENICKKRKVFQGVLDMAEKHYSGDELTDLNKAIGMFWDSKGNFGRISAVQGRTKHRPEEAQWELDYDQLKNMLEQEPPSQTQGLVDEDDDDSVLRLLCDRELDTYNTPMSQ</sequence>
<dbReference type="InterPro" id="IPR007021">
    <property type="entry name" value="DUF659"/>
</dbReference>
<dbReference type="AlphaFoldDB" id="A0A6L2N8S7"/>
<comment type="caution">
    <text evidence="2">The sequence shown here is derived from an EMBL/GenBank/DDBJ whole genome shotgun (WGS) entry which is preliminary data.</text>
</comment>
<evidence type="ECO:0000313" key="2">
    <source>
        <dbReference type="EMBL" id="GEU80944.1"/>
    </source>
</evidence>
<name>A0A6L2N8S7_TANCI</name>
<reference evidence="2" key="1">
    <citation type="journal article" date="2019" name="Sci. Rep.">
        <title>Draft genome of Tanacetum cinerariifolium, the natural source of mosquito coil.</title>
        <authorList>
            <person name="Yamashiro T."/>
            <person name="Shiraishi A."/>
            <person name="Satake H."/>
            <person name="Nakayama K."/>
        </authorList>
    </citation>
    <scope>NUCLEOTIDE SEQUENCE</scope>
</reference>
<dbReference type="SUPFAM" id="SSF53098">
    <property type="entry name" value="Ribonuclease H-like"/>
    <property type="match status" value="1"/>
</dbReference>
<organism evidence="2">
    <name type="scientific">Tanacetum cinerariifolium</name>
    <name type="common">Dalmatian daisy</name>
    <name type="synonym">Chrysanthemum cinerariifolium</name>
    <dbReference type="NCBI Taxonomy" id="118510"/>
    <lineage>
        <taxon>Eukaryota</taxon>
        <taxon>Viridiplantae</taxon>
        <taxon>Streptophyta</taxon>
        <taxon>Embryophyta</taxon>
        <taxon>Tracheophyta</taxon>
        <taxon>Spermatophyta</taxon>
        <taxon>Magnoliopsida</taxon>
        <taxon>eudicotyledons</taxon>
        <taxon>Gunneridae</taxon>
        <taxon>Pentapetalae</taxon>
        <taxon>asterids</taxon>
        <taxon>campanulids</taxon>
        <taxon>Asterales</taxon>
        <taxon>Asteraceae</taxon>
        <taxon>Asteroideae</taxon>
        <taxon>Anthemideae</taxon>
        <taxon>Anthemidinae</taxon>
        <taxon>Tanacetum</taxon>
    </lineage>
</organism>
<evidence type="ECO:0000259" key="1">
    <source>
        <dbReference type="Pfam" id="PF04937"/>
    </source>
</evidence>
<accession>A0A6L2N8S7</accession>
<gene>
    <name evidence="2" type="ORF">Tci_052922</name>
</gene>